<sequence length="382" mass="42462">MGACSSSVSAEVDSGRSSSPSSGSASGPKQENVRSYVVKQPGQGASLEDGKMPEAAQSLAIGKSLISVLHDPICIEYFAIHLANEHSSENLDFYESVDHFHHEWDIDHVNACKSIADKIFQLYCGVNAPLAVNLPSKIRIKTENSIKSGEIKRDTFDSAANEIYQVMNRDSFARFKVSNLWASYVSHPERHPDGAPPPAAKRLADCYTGRRNSESLMQFIGQQTIEQVIDHPEGLSSLRKFLSVDSDDIGRGTLSLCESVKGFKEYVLGLGIPRAEDMYEIEDNVKFLIEKHFGSTKQTQLPEDIIAAFSNVQLTLDDENHTVRQMCLIFNEMEKLGLEHLNKNSFTRFLNSALYIKYRMAIVKNENLGQTNSSFSRALSQA</sequence>
<accession>A0A9W7GAE6</accession>
<evidence type="ECO:0000313" key="4">
    <source>
        <dbReference type="Proteomes" id="UP001165065"/>
    </source>
</evidence>
<reference evidence="4" key="1">
    <citation type="journal article" date="2023" name="Commun. Biol.">
        <title>Genome analysis of Parmales, the sister group of diatoms, reveals the evolutionary specialization of diatoms from phago-mixotrophs to photoautotrophs.</title>
        <authorList>
            <person name="Ban H."/>
            <person name="Sato S."/>
            <person name="Yoshikawa S."/>
            <person name="Yamada K."/>
            <person name="Nakamura Y."/>
            <person name="Ichinomiya M."/>
            <person name="Sato N."/>
            <person name="Blanc-Mathieu R."/>
            <person name="Endo H."/>
            <person name="Kuwata A."/>
            <person name="Ogata H."/>
        </authorList>
    </citation>
    <scope>NUCLEOTIDE SEQUENCE [LARGE SCALE GENOMIC DNA]</scope>
</reference>
<dbReference type="PANTHER" id="PTHR10845:SF192">
    <property type="entry name" value="DOUBLE HIT, ISOFORM B"/>
    <property type="match status" value="1"/>
</dbReference>
<protein>
    <recommendedName>
        <fullName evidence="2">RGS domain-containing protein</fullName>
    </recommendedName>
</protein>
<feature type="domain" description="RGS" evidence="2">
    <location>
        <begin position="224"/>
        <end position="359"/>
    </location>
</feature>
<dbReference type="InterPro" id="IPR036305">
    <property type="entry name" value="RGS_sf"/>
</dbReference>
<evidence type="ECO:0000259" key="2">
    <source>
        <dbReference type="PROSITE" id="PS50132"/>
    </source>
</evidence>
<evidence type="ECO:0000256" key="1">
    <source>
        <dbReference type="SAM" id="MobiDB-lite"/>
    </source>
</evidence>
<dbReference type="Pfam" id="PF00615">
    <property type="entry name" value="RGS"/>
    <property type="match status" value="2"/>
</dbReference>
<feature type="compositionally biased region" description="Low complexity" evidence="1">
    <location>
        <begin position="15"/>
        <end position="27"/>
    </location>
</feature>
<dbReference type="PRINTS" id="PR01301">
    <property type="entry name" value="RGSPROTEIN"/>
</dbReference>
<keyword evidence="4" id="KW-1185">Reference proteome</keyword>
<feature type="domain" description="RGS" evidence="2">
    <location>
        <begin position="64"/>
        <end position="185"/>
    </location>
</feature>
<proteinExistence type="predicted"/>
<dbReference type="SMART" id="SM00315">
    <property type="entry name" value="RGS"/>
    <property type="match status" value="1"/>
</dbReference>
<name>A0A9W7GAE6_9STRA</name>
<dbReference type="PANTHER" id="PTHR10845">
    <property type="entry name" value="REGULATOR OF G PROTEIN SIGNALING"/>
    <property type="match status" value="1"/>
</dbReference>
<dbReference type="Gene3D" id="1.10.167.10">
    <property type="entry name" value="Regulator of G-protein Signalling 4, domain 2"/>
    <property type="match status" value="2"/>
</dbReference>
<dbReference type="PROSITE" id="PS50132">
    <property type="entry name" value="RGS"/>
    <property type="match status" value="2"/>
</dbReference>
<organism evidence="3 4">
    <name type="scientific">Triparma columacea</name>
    <dbReference type="NCBI Taxonomy" id="722753"/>
    <lineage>
        <taxon>Eukaryota</taxon>
        <taxon>Sar</taxon>
        <taxon>Stramenopiles</taxon>
        <taxon>Ochrophyta</taxon>
        <taxon>Bolidophyceae</taxon>
        <taxon>Parmales</taxon>
        <taxon>Triparmaceae</taxon>
        <taxon>Triparma</taxon>
    </lineage>
</organism>
<gene>
    <name evidence="3" type="ORF">TrCOL_g1551</name>
</gene>
<feature type="region of interest" description="Disordered" evidence="1">
    <location>
        <begin position="1"/>
        <end position="35"/>
    </location>
</feature>
<dbReference type="EMBL" id="BRYA01000079">
    <property type="protein sequence ID" value="GMI38027.1"/>
    <property type="molecule type" value="Genomic_DNA"/>
</dbReference>
<dbReference type="Proteomes" id="UP001165065">
    <property type="component" value="Unassembled WGS sequence"/>
</dbReference>
<comment type="caution">
    <text evidence="3">The sequence shown here is derived from an EMBL/GenBank/DDBJ whole genome shotgun (WGS) entry which is preliminary data.</text>
</comment>
<dbReference type="SUPFAM" id="SSF48097">
    <property type="entry name" value="Regulator of G-protein signaling, RGS"/>
    <property type="match status" value="2"/>
</dbReference>
<dbReference type="CDD" id="cd07440">
    <property type="entry name" value="RGS"/>
    <property type="match status" value="1"/>
</dbReference>
<evidence type="ECO:0000313" key="3">
    <source>
        <dbReference type="EMBL" id="GMI38027.1"/>
    </source>
</evidence>
<dbReference type="OrthoDB" id="10266999at2759"/>
<dbReference type="InterPro" id="IPR016137">
    <property type="entry name" value="RGS"/>
</dbReference>
<dbReference type="AlphaFoldDB" id="A0A9W7GAE6"/>
<dbReference type="InterPro" id="IPR044926">
    <property type="entry name" value="RGS_subdomain_2"/>
</dbReference>